<comment type="caution">
    <text evidence="1">The sequence shown here is derived from an EMBL/GenBank/DDBJ whole genome shotgun (WGS) entry which is preliminary data.</text>
</comment>
<evidence type="ECO:0000313" key="2">
    <source>
        <dbReference type="Proteomes" id="UP001162131"/>
    </source>
</evidence>
<protein>
    <recommendedName>
        <fullName evidence="3">LITAF domain-containing protein</fullName>
    </recommendedName>
</protein>
<evidence type="ECO:0000313" key="1">
    <source>
        <dbReference type="EMBL" id="CAG9314160.1"/>
    </source>
</evidence>
<reference evidence="1" key="1">
    <citation type="submission" date="2021-09" db="EMBL/GenBank/DDBJ databases">
        <authorList>
            <consortium name="AG Swart"/>
            <person name="Singh M."/>
            <person name="Singh A."/>
            <person name="Seah K."/>
            <person name="Emmerich C."/>
        </authorList>
    </citation>
    <scope>NUCLEOTIDE SEQUENCE</scope>
    <source>
        <strain evidence="1">ATCC30299</strain>
    </source>
</reference>
<proteinExistence type="predicted"/>
<dbReference type="Proteomes" id="UP001162131">
    <property type="component" value="Unassembled WGS sequence"/>
</dbReference>
<evidence type="ECO:0008006" key="3">
    <source>
        <dbReference type="Google" id="ProtNLM"/>
    </source>
</evidence>
<dbReference type="EMBL" id="CAJZBQ010000011">
    <property type="protein sequence ID" value="CAG9314160.1"/>
    <property type="molecule type" value="Genomic_DNA"/>
</dbReference>
<keyword evidence="2" id="KW-1185">Reference proteome</keyword>
<gene>
    <name evidence="1" type="ORF">BSTOLATCC_MIC9957</name>
</gene>
<accession>A0AAU9ISG5</accession>
<name>A0AAU9ISG5_9CILI</name>
<sequence>MTSNHNFFGKHIHSKSSTDSINTQISSLNIKTTGNTLHNFDSNKIKSSFKSDLGEEFHSEANNLSMDISYDPFEFPLKSIFPATCHFSKTKRKHRRYLSTPMNFVPSNFLFSYTKRRTNSKDREPSERSISPIVSDLKNFAFCATDDGSTLNSKRQNANEDDKSSETFNVEPTFKVPFKTVLHKGIIQKRMEREKNNPILPVLGSNPCTAYCEFCKMDVHTTVILRNSSVIVASFMELVHNLFGCCSNSIWLNRMRYHRCSNCGTVLGRSCI</sequence>
<organism evidence="1 2">
    <name type="scientific">Blepharisma stoltei</name>
    <dbReference type="NCBI Taxonomy" id="1481888"/>
    <lineage>
        <taxon>Eukaryota</taxon>
        <taxon>Sar</taxon>
        <taxon>Alveolata</taxon>
        <taxon>Ciliophora</taxon>
        <taxon>Postciliodesmatophora</taxon>
        <taxon>Heterotrichea</taxon>
        <taxon>Heterotrichida</taxon>
        <taxon>Blepharismidae</taxon>
        <taxon>Blepharisma</taxon>
    </lineage>
</organism>
<dbReference type="AlphaFoldDB" id="A0AAU9ISG5"/>